<evidence type="ECO:0000256" key="6">
    <source>
        <dbReference type="SAM" id="Phobius"/>
    </source>
</evidence>
<proteinExistence type="predicted"/>
<feature type="transmembrane region" description="Helical" evidence="6">
    <location>
        <begin position="83"/>
        <end position="102"/>
    </location>
</feature>
<comment type="subcellular location">
    <subcellularLocation>
        <location evidence="1">Membrane</location>
        <topology evidence="1">Multi-pass membrane protein</topology>
    </subcellularLocation>
</comment>
<evidence type="ECO:0000256" key="4">
    <source>
        <dbReference type="ARBA" id="ARBA00023136"/>
    </source>
</evidence>
<sequence length="171" mass="19561">MVFGPLVDIALITAVLAVVSQLVQNKFMNKDEMKTRQEEMKEKQKRMKELMQKGDQKSKNELDALEKEMMESLQAMMSSSTKVMVASMVIFLPAFFVLGALFENAVIQLPIPLPWLKQGFDLFNAGTWGIEVYNETTWFGWYFVSYLVITMVINVGRNFFKKKGQKAIVNG</sequence>
<dbReference type="GO" id="GO:0016020">
    <property type="term" value="C:membrane"/>
    <property type="evidence" value="ECO:0007669"/>
    <property type="project" value="UniProtKB-SubCell"/>
</dbReference>
<evidence type="ECO:0000256" key="3">
    <source>
        <dbReference type="ARBA" id="ARBA00022989"/>
    </source>
</evidence>
<feature type="region of interest" description="Disordered" evidence="5">
    <location>
        <begin position="34"/>
        <end position="57"/>
    </location>
</feature>
<keyword evidence="4 6" id="KW-0472">Membrane</keyword>
<comment type="caution">
    <text evidence="7">The sequence shown here is derived from an EMBL/GenBank/DDBJ whole genome shotgun (WGS) entry which is preliminary data.</text>
</comment>
<dbReference type="Proteomes" id="UP000565078">
    <property type="component" value="Unassembled WGS sequence"/>
</dbReference>
<dbReference type="SMART" id="SM01415">
    <property type="entry name" value="DUF106"/>
    <property type="match status" value="1"/>
</dbReference>
<gene>
    <name evidence="7" type="ORF">HA254_06565</name>
</gene>
<keyword evidence="2 6" id="KW-0812">Transmembrane</keyword>
<name>A0A7J4IY20_9ARCH</name>
<reference evidence="8" key="1">
    <citation type="journal article" date="2020" name="bioRxiv">
        <title>A rank-normalized archaeal taxonomy based on genome phylogeny resolves widespread incomplete and uneven classifications.</title>
        <authorList>
            <person name="Rinke C."/>
            <person name="Chuvochina M."/>
            <person name="Mussig A.J."/>
            <person name="Chaumeil P.-A."/>
            <person name="Waite D.W."/>
            <person name="Whitman W.B."/>
            <person name="Parks D.H."/>
            <person name="Hugenholtz P."/>
        </authorList>
    </citation>
    <scope>NUCLEOTIDE SEQUENCE [LARGE SCALE GENOMIC DNA]</scope>
</reference>
<feature type="transmembrane region" description="Helical" evidence="6">
    <location>
        <begin position="138"/>
        <end position="156"/>
    </location>
</feature>
<evidence type="ECO:0000313" key="8">
    <source>
        <dbReference type="Proteomes" id="UP000565078"/>
    </source>
</evidence>
<organism evidence="7 8">
    <name type="scientific">Candidatus Iainarchaeum sp</name>
    <dbReference type="NCBI Taxonomy" id="3101447"/>
    <lineage>
        <taxon>Archaea</taxon>
        <taxon>Candidatus Iainarchaeota</taxon>
        <taxon>Candidatus Iainarchaeia</taxon>
        <taxon>Candidatus Iainarchaeales</taxon>
        <taxon>Candidatus Iainarchaeaceae</taxon>
        <taxon>Candidatus Iainarchaeum</taxon>
    </lineage>
</organism>
<evidence type="ECO:0000313" key="7">
    <source>
        <dbReference type="EMBL" id="HIH10298.1"/>
    </source>
</evidence>
<evidence type="ECO:0000256" key="1">
    <source>
        <dbReference type="ARBA" id="ARBA00004141"/>
    </source>
</evidence>
<dbReference type="PANTHER" id="PTHR42198:SF1">
    <property type="entry name" value="INTEGRAL MEMBRANE PROTEIN"/>
    <property type="match status" value="1"/>
</dbReference>
<protein>
    <submittedName>
        <fullName evidence="7">TMCO1/EMC3 family protein</fullName>
    </submittedName>
</protein>
<evidence type="ECO:0000256" key="2">
    <source>
        <dbReference type="ARBA" id="ARBA00022692"/>
    </source>
</evidence>
<dbReference type="InterPro" id="IPR002809">
    <property type="entry name" value="EMC3/TMCO1"/>
</dbReference>
<dbReference type="EMBL" id="DUGC01000104">
    <property type="protein sequence ID" value="HIH10298.1"/>
    <property type="molecule type" value="Genomic_DNA"/>
</dbReference>
<dbReference type="InterPro" id="IPR038978">
    <property type="entry name" value="MJ0935"/>
</dbReference>
<dbReference type="Pfam" id="PF01956">
    <property type="entry name" value="EMC3_TMCO1"/>
    <property type="match status" value="1"/>
</dbReference>
<evidence type="ECO:0000256" key="5">
    <source>
        <dbReference type="SAM" id="MobiDB-lite"/>
    </source>
</evidence>
<keyword evidence="3 6" id="KW-1133">Transmembrane helix</keyword>
<dbReference type="PANTHER" id="PTHR42198">
    <property type="entry name" value="INTEGRAL MEMBRANE PROTEIN"/>
    <property type="match status" value="1"/>
</dbReference>
<feature type="transmembrane region" description="Helical" evidence="6">
    <location>
        <begin position="6"/>
        <end position="23"/>
    </location>
</feature>
<dbReference type="AlphaFoldDB" id="A0A7J4IY20"/>
<accession>A0A7J4IY20</accession>